<evidence type="ECO:0000313" key="5">
    <source>
        <dbReference type="Proteomes" id="UP001392437"/>
    </source>
</evidence>
<feature type="compositionally biased region" description="Polar residues" evidence="1">
    <location>
        <begin position="364"/>
        <end position="386"/>
    </location>
</feature>
<comment type="caution">
    <text evidence="4">The sequence shown here is derived from an EMBL/GenBank/DDBJ whole genome shotgun (WGS) entry which is preliminary data.</text>
</comment>
<feature type="region of interest" description="Disordered" evidence="1">
    <location>
        <begin position="214"/>
        <end position="343"/>
    </location>
</feature>
<feature type="region of interest" description="Disordered" evidence="1">
    <location>
        <begin position="363"/>
        <end position="421"/>
    </location>
</feature>
<dbReference type="Proteomes" id="UP001392437">
    <property type="component" value="Unassembled WGS sequence"/>
</dbReference>
<feature type="transmembrane region" description="Helical" evidence="2">
    <location>
        <begin position="69"/>
        <end position="90"/>
    </location>
</feature>
<keyword evidence="5" id="KW-1185">Reference proteome</keyword>
<protein>
    <submittedName>
        <fullName evidence="4">Uncharacterized protein</fullName>
    </submittedName>
</protein>
<sequence>MQPGLYSTAFSLHFVLLLTFSTFIDSCSSAPSVDQRDNHDNPLLIHRAEDGPSLSSGALTDPSYLPAQIGGIVGAYALSLVIVAALLLILSKKRREHLAAAAAEEDEEFNISYAFALGETVLDPNTNGFPYPLQSPTSHIKNFSKPTPEEKEPTPYIFPSSQPTSATLGLNPLVDQNVVKADREMAQQQLEEMYKYVMEQEEAKAAGVKLEDAPAPILKSPPPPSAATPAGILKKSKNKPANLDLAKQGPEKKESRASSLLSALKSPRKKAAAKGLSISSPIMTPMSGTFPRQEGEEMERIPPRQYAPAAPPPVPSDQQPYYDRRGMRNVAPMTPPDNSPESTLSIDERLEAQAAANAYYGHSRNASQATYEQDPSSATTDRSTTPLVGLPSSPKPGVNRFPSLPASPKPGATFSRPNAPSAVRTGGALPLRAYEPSLASPSMQTTKQTVFERAPLSPSGLRTPWTGAPVPYTPYQPQTPCIPITPSLVTKADRKRMKSMNPKTPTLEMVKSSDEIW</sequence>
<keyword evidence="2" id="KW-0472">Membrane</keyword>
<feature type="chain" id="PRO_5043452222" evidence="3">
    <location>
        <begin position="30"/>
        <end position="517"/>
    </location>
</feature>
<evidence type="ECO:0000313" key="4">
    <source>
        <dbReference type="EMBL" id="KAK8120994.1"/>
    </source>
</evidence>
<reference evidence="4 5" key="1">
    <citation type="submission" date="2023-01" db="EMBL/GenBank/DDBJ databases">
        <title>Analysis of 21 Apiospora genomes using comparative genomics revels a genus with tremendous synthesis potential of carbohydrate active enzymes and secondary metabolites.</title>
        <authorList>
            <person name="Sorensen T."/>
        </authorList>
    </citation>
    <scope>NUCLEOTIDE SEQUENCE [LARGE SCALE GENOMIC DNA]</scope>
    <source>
        <strain evidence="4 5">CBS 117206</strain>
    </source>
</reference>
<proteinExistence type="predicted"/>
<dbReference type="EMBL" id="JAQQWP010000004">
    <property type="protein sequence ID" value="KAK8120994.1"/>
    <property type="molecule type" value="Genomic_DNA"/>
</dbReference>
<keyword evidence="2" id="KW-0812">Transmembrane</keyword>
<dbReference type="AlphaFoldDB" id="A0AAW0R194"/>
<feature type="signal peptide" evidence="3">
    <location>
        <begin position="1"/>
        <end position="29"/>
    </location>
</feature>
<evidence type="ECO:0000256" key="3">
    <source>
        <dbReference type="SAM" id="SignalP"/>
    </source>
</evidence>
<keyword evidence="2" id="KW-1133">Transmembrane helix</keyword>
<organism evidence="4 5">
    <name type="scientific">Apiospora kogelbergensis</name>
    <dbReference type="NCBI Taxonomy" id="1337665"/>
    <lineage>
        <taxon>Eukaryota</taxon>
        <taxon>Fungi</taxon>
        <taxon>Dikarya</taxon>
        <taxon>Ascomycota</taxon>
        <taxon>Pezizomycotina</taxon>
        <taxon>Sordariomycetes</taxon>
        <taxon>Xylariomycetidae</taxon>
        <taxon>Amphisphaeriales</taxon>
        <taxon>Apiosporaceae</taxon>
        <taxon>Apiospora</taxon>
    </lineage>
</organism>
<evidence type="ECO:0000256" key="1">
    <source>
        <dbReference type="SAM" id="MobiDB-lite"/>
    </source>
</evidence>
<accession>A0AAW0R194</accession>
<name>A0AAW0R194_9PEZI</name>
<evidence type="ECO:0000256" key="2">
    <source>
        <dbReference type="SAM" id="Phobius"/>
    </source>
</evidence>
<gene>
    <name evidence="4" type="ORF">PG999_005114</name>
</gene>
<keyword evidence="3" id="KW-0732">Signal</keyword>
<feature type="compositionally biased region" description="Basic and acidic residues" evidence="1">
    <location>
        <begin position="293"/>
        <end position="302"/>
    </location>
</feature>
<feature type="region of interest" description="Disordered" evidence="1">
    <location>
        <begin position="493"/>
        <end position="517"/>
    </location>
</feature>